<name>A0A8T2R077_CERRI</name>
<comment type="caution">
    <text evidence="1">The sequence shown here is derived from an EMBL/GenBank/DDBJ whole genome shotgun (WGS) entry which is preliminary data.</text>
</comment>
<evidence type="ECO:0000313" key="1">
    <source>
        <dbReference type="EMBL" id="KAH7289234.1"/>
    </source>
</evidence>
<dbReference type="EMBL" id="CM035436">
    <property type="protein sequence ID" value="KAH7289234.1"/>
    <property type="molecule type" value="Genomic_DNA"/>
</dbReference>
<sequence length="106" mass="12531">MLFNINNVLEEEHRKQASKLGSESFFHCVKWTTNCPWRIHLLYRRRTHLIPIYFRGQSNSLSHIFKLSDGSSSFHSMDWKTRHVGMTLYTDGISSFHSMDCKIHDT</sequence>
<dbReference type="Proteomes" id="UP000825935">
    <property type="component" value="Chromosome 31"/>
</dbReference>
<organism evidence="1 2">
    <name type="scientific">Ceratopteris richardii</name>
    <name type="common">Triangle waterfern</name>
    <dbReference type="NCBI Taxonomy" id="49495"/>
    <lineage>
        <taxon>Eukaryota</taxon>
        <taxon>Viridiplantae</taxon>
        <taxon>Streptophyta</taxon>
        <taxon>Embryophyta</taxon>
        <taxon>Tracheophyta</taxon>
        <taxon>Polypodiopsida</taxon>
        <taxon>Polypodiidae</taxon>
        <taxon>Polypodiales</taxon>
        <taxon>Pteridineae</taxon>
        <taxon>Pteridaceae</taxon>
        <taxon>Parkerioideae</taxon>
        <taxon>Ceratopteris</taxon>
    </lineage>
</organism>
<gene>
    <name evidence="1" type="ORF">KP509_31G065100</name>
</gene>
<evidence type="ECO:0000313" key="2">
    <source>
        <dbReference type="Proteomes" id="UP000825935"/>
    </source>
</evidence>
<keyword evidence="2" id="KW-1185">Reference proteome</keyword>
<protein>
    <submittedName>
        <fullName evidence="1">Uncharacterized protein</fullName>
    </submittedName>
</protein>
<proteinExistence type="predicted"/>
<accession>A0A8T2R077</accession>
<reference evidence="1" key="1">
    <citation type="submission" date="2021-08" db="EMBL/GenBank/DDBJ databases">
        <title>WGS assembly of Ceratopteris richardii.</title>
        <authorList>
            <person name="Marchant D.B."/>
            <person name="Chen G."/>
            <person name="Jenkins J."/>
            <person name="Shu S."/>
            <person name="Leebens-Mack J."/>
            <person name="Grimwood J."/>
            <person name="Schmutz J."/>
            <person name="Soltis P."/>
            <person name="Soltis D."/>
            <person name="Chen Z.-H."/>
        </authorList>
    </citation>
    <scope>NUCLEOTIDE SEQUENCE</scope>
    <source>
        <strain evidence="1">Whitten #5841</strain>
        <tissue evidence="1">Leaf</tissue>
    </source>
</reference>
<dbReference type="AlphaFoldDB" id="A0A8T2R077"/>